<protein>
    <submittedName>
        <fullName evidence="1">Uncharacterized protein</fullName>
    </submittedName>
</protein>
<dbReference type="EMBL" id="LMYN01000403">
    <property type="protein sequence ID" value="KRZ98256.1"/>
    <property type="molecule type" value="Genomic_DNA"/>
</dbReference>
<dbReference type="InterPro" id="IPR011051">
    <property type="entry name" value="RmlC_Cupin_sf"/>
</dbReference>
<dbReference type="RefSeq" id="XP_015464359.1">
    <property type="nucleotide sequence ID" value="XM_015614814.1"/>
</dbReference>
<dbReference type="InterPro" id="IPR014710">
    <property type="entry name" value="RmlC-like_jellyroll"/>
</dbReference>
<gene>
    <name evidence="1" type="ORF">AC631_05985</name>
</gene>
<dbReference type="Proteomes" id="UP000054251">
    <property type="component" value="Unassembled WGS sequence"/>
</dbReference>
<comment type="caution">
    <text evidence="1">The sequence shown here is derived from an EMBL/GenBank/DDBJ whole genome shotgun (WGS) entry which is preliminary data.</text>
</comment>
<sequence length="65" mass="7720">MTAKRHTIITEHDGKETILQWEQSDTFCSPSWRKFRLVNERDETAYLISFSDSPLLKNLDIYQSK</sequence>
<evidence type="ECO:0000313" key="2">
    <source>
        <dbReference type="Proteomes" id="UP000054251"/>
    </source>
</evidence>
<dbReference type="Gene3D" id="2.60.120.10">
    <property type="entry name" value="Jelly Rolls"/>
    <property type="match status" value="1"/>
</dbReference>
<organism evidence="1 2">
    <name type="scientific">Debaryomyces fabryi</name>
    <dbReference type="NCBI Taxonomy" id="58627"/>
    <lineage>
        <taxon>Eukaryota</taxon>
        <taxon>Fungi</taxon>
        <taxon>Dikarya</taxon>
        <taxon>Ascomycota</taxon>
        <taxon>Saccharomycotina</taxon>
        <taxon>Pichiomycetes</taxon>
        <taxon>Debaryomycetaceae</taxon>
        <taxon>Debaryomyces</taxon>
    </lineage>
</organism>
<dbReference type="AlphaFoldDB" id="A0A0V1PPT6"/>
<accession>A0A0V1PPT6</accession>
<reference evidence="1 2" key="1">
    <citation type="submission" date="2015-11" db="EMBL/GenBank/DDBJ databases">
        <title>The genome of Debaryomyces fabryi.</title>
        <authorList>
            <person name="Tafer H."/>
            <person name="Lopandic K."/>
        </authorList>
    </citation>
    <scope>NUCLEOTIDE SEQUENCE [LARGE SCALE GENOMIC DNA]</scope>
    <source>
        <strain evidence="1 2">CBS 789</strain>
    </source>
</reference>
<keyword evidence="2" id="KW-1185">Reference proteome</keyword>
<dbReference type="GeneID" id="26842994"/>
<dbReference type="SUPFAM" id="SSF51182">
    <property type="entry name" value="RmlC-like cupins"/>
    <property type="match status" value="1"/>
</dbReference>
<name>A0A0V1PPT6_9ASCO</name>
<proteinExistence type="predicted"/>
<evidence type="ECO:0000313" key="1">
    <source>
        <dbReference type="EMBL" id="KRZ98256.1"/>
    </source>
</evidence>